<evidence type="ECO:0000313" key="3">
    <source>
        <dbReference type="Proteomes" id="UP001621706"/>
    </source>
</evidence>
<feature type="transmembrane region" description="Helical" evidence="1">
    <location>
        <begin position="47"/>
        <end position="65"/>
    </location>
</feature>
<keyword evidence="1" id="KW-1133">Transmembrane helix</keyword>
<keyword evidence="1" id="KW-0812">Transmembrane</keyword>
<reference evidence="2 3" key="1">
    <citation type="submission" date="2024-02" db="EMBL/GenBank/DDBJ databases">
        <title>Comparative Genomic Analysis of Flavobacterium Species Causing Columnaris Disease of Freshwater Fish in Thailand: Insights into Virulence and Resistance Mechanisms.</title>
        <authorList>
            <person name="Nguyen D."/>
            <person name="Chokmangmeepisarn P."/>
            <person name="Khianchaikhan K."/>
            <person name="Morishita M."/>
            <person name="Bunnoy A."/>
            <person name="Rodkhum C."/>
        </authorList>
    </citation>
    <scope>NUCLEOTIDE SEQUENCE [LARGE SCALE GENOMIC DNA]</scope>
    <source>
        <strain evidence="2 3">CNRT2201</strain>
    </source>
</reference>
<name>A0ABW8P9I8_9FLAO</name>
<accession>A0ABW8P9I8</accession>
<keyword evidence="3" id="KW-1185">Reference proteome</keyword>
<protein>
    <submittedName>
        <fullName evidence="2">DoxX family membrane protein</fullName>
    </submittedName>
</protein>
<dbReference type="Proteomes" id="UP001621706">
    <property type="component" value="Unassembled WGS sequence"/>
</dbReference>
<comment type="caution">
    <text evidence="2">The sequence shown here is derived from an EMBL/GenBank/DDBJ whole genome shotgun (WGS) entry which is preliminary data.</text>
</comment>
<dbReference type="RefSeq" id="WP_123902178.1">
    <property type="nucleotide sequence ID" value="NZ_JAZGZP010000011.1"/>
</dbReference>
<gene>
    <name evidence="2" type="ORF">V3I07_08790</name>
</gene>
<proteinExistence type="predicted"/>
<dbReference type="PANTHER" id="PTHR36974">
    <property type="entry name" value="MEMBRANE PROTEIN-RELATED"/>
    <property type="match status" value="1"/>
</dbReference>
<evidence type="ECO:0000313" key="2">
    <source>
        <dbReference type="EMBL" id="MFK7000991.1"/>
    </source>
</evidence>
<evidence type="ECO:0000256" key="1">
    <source>
        <dbReference type="SAM" id="Phobius"/>
    </source>
</evidence>
<feature type="transmembrane region" description="Helical" evidence="1">
    <location>
        <begin position="72"/>
        <end position="89"/>
    </location>
</feature>
<keyword evidence="1" id="KW-0472">Membrane</keyword>
<feature type="transmembrane region" description="Helical" evidence="1">
    <location>
        <begin position="109"/>
        <end position="126"/>
    </location>
</feature>
<dbReference type="EMBL" id="JAZGZP010000011">
    <property type="protein sequence ID" value="MFK7000991.1"/>
    <property type="molecule type" value="Genomic_DNA"/>
</dbReference>
<dbReference type="PANTHER" id="PTHR36974:SF1">
    <property type="entry name" value="DOXX FAMILY MEMBRANE PROTEIN"/>
    <property type="match status" value="1"/>
</dbReference>
<sequence length="137" mass="15700">MNKFKSISFIVLRYLLALFMINAGAQHFIKPDFYTPFVPDFLPFKGFIILGSGIIELALGILLLLKNNLAKYAGLGIFILMLVFLPIHIKDVLVENPSIGSHKLAIIRLPFQFIFLAWSWGIWNYLKKQNETSENKQ</sequence>
<organism evidence="2 3">
    <name type="scientific">Flavobacterium oreochromis</name>
    <dbReference type="NCBI Taxonomy" id="2906078"/>
    <lineage>
        <taxon>Bacteria</taxon>
        <taxon>Pseudomonadati</taxon>
        <taxon>Bacteroidota</taxon>
        <taxon>Flavobacteriia</taxon>
        <taxon>Flavobacteriales</taxon>
        <taxon>Flavobacteriaceae</taxon>
        <taxon>Flavobacterium</taxon>
    </lineage>
</organism>